<accession>A0A9D1UXV0</accession>
<evidence type="ECO:0000256" key="1">
    <source>
        <dbReference type="SAM" id="MobiDB-lite"/>
    </source>
</evidence>
<dbReference type="Pfam" id="PF07872">
    <property type="entry name" value="DUF1659"/>
    <property type="match status" value="1"/>
</dbReference>
<proteinExistence type="predicted"/>
<name>A0A9D1UXV0_9LACO</name>
<gene>
    <name evidence="3" type="ORF">H9861_06555</name>
</gene>
<organism evidence="3 4">
    <name type="scientific">Candidatus Ligilactobacillus excrementigallinarum</name>
    <dbReference type="NCBI Taxonomy" id="2838641"/>
    <lineage>
        <taxon>Bacteria</taxon>
        <taxon>Bacillati</taxon>
        <taxon>Bacillota</taxon>
        <taxon>Bacilli</taxon>
        <taxon>Lactobacillales</taxon>
        <taxon>Lactobacillaceae</taxon>
        <taxon>Ligilactobacillus</taxon>
    </lineage>
</organism>
<feature type="domain" description="DUF1659" evidence="2">
    <location>
        <begin position="3"/>
        <end position="62"/>
    </location>
</feature>
<evidence type="ECO:0000313" key="4">
    <source>
        <dbReference type="Proteomes" id="UP000823963"/>
    </source>
</evidence>
<sequence>MKSDWKKTSISLTHDMGNGKSRKRSYNGLNQAATDEKIAAFGDVIAQLSGEPVEEITVSRAEVVTKEPAPQA</sequence>
<comment type="caution">
    <text evidence="3">The sequence shown here is derived from an EMBL/GenBank/DDBJ whole genome shotgun (WGS) entry which is preliminary data.</text>
</comment>
<dbReference type="EMBL" id="DXFP01000061">
    <property type="protein sequence ID" value="HIX02400.1"/>
    <property type="molecule type" value="Genomic_DNA"/>
</dbReference>
<dbReference type="AlphaFoldDB" id="A0A9D1UXV0"/>
<dbReference type="Proteomes" id="UP000823963">
    <property type="component" value="Unassembled WGS sequence"/>
</dbReference>
<reference evidence="3" key="1">
    <citation type="journal article" date="2021" name="PeerJ">
        <title>Extensive microbial diversity within the chicken gut microbiome revealed by metagenomics and culture.</title>
        <authorList>
            <person name="Gilroy R."/>
            <person name="Ravi A."/>
            <person name="Getino M."/>
            <person name="Pursley I."/>
            <person name="Horton D.L."/>
            <person name="Alikhan N.F."/>
            <person name="Baker D."/>
            <person name="Gharbi K."/>
            <person name="Hall N."/>
            <person name="Watson M."/>
            <person name="Adriaenssens E.M."/>
            <person name="Foster-Nyarko E."/>
            <person name="Jarju S."/>
            <person name="Secka A."/>
            <person name="Antonio M."/>
            <person name="Oren A."/>
            <person name="Chaudhuri R.R."/>
            <person name="La Ragione R."/>
            <person name="Hildebrand F."/>
            <person name="Pallen M.J."/>
        </authorList>
    </citation>
    <scope>NUCLEOTIDE SEQUENCE</scope>
    <source>
        <strain evidence="3">6627</strain>
    </source>
</reference>
<protein>
    <recommendedName>
        <fullName evidence="2">DUF1659 domain-containing protein</fullName>
    </recommendedName>
</protein>
<reference evidence="3" key="2">
    <citation type="submission" date="2021-04" db="EMBL/GenBank/DDBJ databases">
        <authorList>
            <person name="Gilroy R."/>
        </authorList>
    </citation>
    <scope>NUCLEOTIDE SEQUENCE</scope>
    <source>
        <strain evidence="3">6627</strain>
    </source>
</reference>
<evidence type="ECO:0000259" key="2">
    <source>
        <dbReference type="Pfam" id="PF07872"/>
    </source>
</evidence>
<evidence type="ECO:0000313" key="3">
    <source>
        <dbReference type="EMBL" id="HIX02400.1"/>
    </source>
</evidence>
<dbReference type="InterPro" id="IPR012454">
    <property type="entry name" value="DUF1659"/>
</dbReference>
<feature type="region of interest" description="Disordered" evidence="1">
    <location>
        <begin position="1"/>
        <end position="26"/>
    </location>
</feature>